<reference evidence="2" key="1">
    <citation type="submission" date="2021-02" db="EMBL/GenBank/DDBJ databases">
        <authorList>
            <person name="Nowell W R."/>
        </authorList>
    </citation>
    <scope>NUCLEOTIDE SEQUENCE</scope>
</reference>
<dbReference type="Proteomes" id="UP000663877">
    <property type="component" value="Unassembled WGS sequence"/>
</dbReference>
<proteinExistence type="predicted"/>
<feature type="region of interest" description="Disordered" evidence="1">
    <location>
        <begin position="19"/>
        <end position="42"/>
    </location>
</feature>
<sequence>MPLTAAQRAKNYRYRLKQKTDKYNDFKRKDRERKAKKRASMTVKEKEIVVKHHRIAQQRYREKLKQNNSNQPKSLYNKQTLAKAAKKVLRVLPTNPDKQHQILTRVGQNLGLFPKPTPHRQQASIPMDVIQKVQDFYKNDNISWQAPGKRDYVTVRENGTRVKYQKRFLLFNIREVHQLFIQDNPGLSVGPSSFAKLRPKFVLSKNCLAHRVCVCITHENVSLLLEALSKEVPGLANNLNTFLSKLVCDQHEKSCMMSICNTCRNKFTLNILNKVIDKKKNIEWYQWSNTRGRATKKVFSGSVLKCAKLLQSKVPHYIRHVYIKRKQSDYFEYMKIHANDNTVICQIDYAENFSIDYQNQIQSAHWGKKLISIFTAYAWMGGSGGDGQSFGLVSNSIEHNKYSVITCLEILINEIISMMPAVNEIIFFSDNASSQFKNRYVLNYLTHMMDTMDIDLS</sequence>
<evidence type="ECO:0000313" key="2">
    <source>
        <dbReference type="EMBL" id="CAF1564739.1"/>
    </source>
</evidence>
<dbReference type="EMBL" id="CAJNOI010005405">
    <property type="protein sequence ID" value="CAF1564739.1"/>
    <property type="molecule type" value="Genomic_DNA"/>
</dbReference>
<dbReference type="PANTHER" id="PTHR46601">
    <property type="entry name" value="ULP_PROTEASE DOMAIN-CONTAINING PROTEIN"/>
    <property type="match status" value="1"/>
</dbReference>
<evidence type="ECO:0000313" key="3">
    <source>
        <dbReference type="EMBL" id="CAF1666278.1"/>
    </source>
</evidence>
<dbReference type="AlphaFoldDB" id="A0A815Y179"/>
<evidence type="ECO:0000313" key="4">
    <source>
        <dbReference type="Proteomes" id="UP000663832"/>
    </source>
</evidence>
<evidence type="ECO:0000313" key="5">
    <source>
        <dbReference type="Proteomes" id="UP000663877"/>
    </source>
</evidence>
<keyword evidence="4" id="KW-1185">Reference proteome</keyword>
<dbReference type="EMBL" id="CAJNOM010005811">
    <property type="protein sequence ID" value="CAF1666278.1"/>
    <property type="molecule type" value="Genomic_DNA"/>
</dbReference>
<dbReference type="OrthoDB" id="10062343at2759"/>
<accession>A0A815Y179</accession>
<evidence type="ECO:0000256" key="1">
    <source>
        <dbReference type="SAM" id="MobiDB-lite"/>
    </source>
</evidence>
<dbReference type="PANTHER" id="PTHR46601:SF2">
    <property type="entry name" value="UBIQUITIN-LIKE PROTEASE FAMILY PROFILE DOMAIN-CONTAINING PROTEIN"/>
    <property type="match status" value="1"/>
</dbReference>
<gene>
    <name evidence="2" type="ORF">BJG266_LOCUS47243</name>
    <name evidence="3" type="ORF">QVE165_LOCUS64279</name>
</gene>
<organism evidence="2 5">
    <name type="scientific">Adineta steineri</name>
    <dbReference type="NCBI Taxonomy" id="433720"/>
    <lineage>
        <taxon>Eukaryota</taxon>
        <taxon>Metazoa</taxon>
        <taxon>Spiralia</taxon>
        <taxon>Gnathifera</taxon>
        <taxon>Rotifera</taxon>
        <taxon>Eurotatoria</taxon>
        <taxon>Bdelloidea</taxon>
        <taxon>Adinetida</taxon>
        <taxon>Adinetidae</taxon>
        <taxon>Adineta</taxon>
    </lineage>
</organism>
<comment type="caution">
    <text evidence="2">The sequence shown here is derived from an EMBL/GenBank/DDBJ whole genome shotgun (WGS) entry which is preliminary data.</text>
</comment>
<dbReference type="Proteomes" id="UP000663832">
    <property type="component" value="Unassembled WGS sequence"/>
</dbReference>
<protein>
    <submittedName>
        <fullName evidence="2">Uncharacterized protein</fullName>
    </submittedName>
</protein>
<name>A0A815Y179_9BILA</name>
<feature type="compositionally biased region" description="Basic and acidic residues" evidence="1">
    <location>
        <begin position="19"/>
        <end position="33"/>
    </location>
</feature>